<keyword evidence="1" id="KW-0472">Membrane</keyword>
<keyword evidence="1" id="KW-1133">Transmembrane helix</keyword>
<dbReference type="Proteomes" id="UP000017840">
    <property type="component" value="Unassembled WGS sequence"/>
</dbReference>
<keyword evidence="3" id="KW-1185">Reference proteome</keyword>
<protein>
    <submittedName>
        <fullName evidence="2">Uncharacterized protein</fullName>
    </submittedName>
</protein>
<proteinExistence type="predicted"/>
<evidence type="ECO:0000313" key="2">
    <source>
        <dbReference type="EMBL" id="ESP88119.1"/>
    </source>
</evidence>
<accession>V4HJM4</accession>
<gene>
    <name evidence="2" type="ORF">K933_10527</name>
</gene>
<comment type="caution">
    <text evidence="2">The sequence shown here is derived from an EMBL/GenBank/DDBJ whole genome shotgun (WGS) entry which is preliminary data.</text>
</comment>
<dbReference type="AlphaFoldDB" id="V4HJM4"/>
<feature type="transmembrane region" description="Helical" evidence="1">
    <location>
        <begin position="32"/>
        <end position="47"/>
    </location>
</feature>
<dbReference type="EMBL" id="ASGZ01000034">
    <property type="protein sequence ID" value="ESP88119.1"/>
    <property type="molecule type" value="Genomic_DNA"/>
</dbReference>
<name>V4HJM4_9EURY</name>
<organism evidence="2 3">
    <name type="scientific">Candidatus Halobonum tyrrellensis G22</name>
    <dbReference type="NCBI Taxonomy" id="1324957"/>
    <lineage>
        <taxon>Archaea</taxon>
        <taxon>Methanobacteriati</taxon>
        <taxon>Methanobacteriota</taxon>
        <taxon>Stenosarchaea group</taxon>
        <taxon>Halobacteria</taxon>
        <taxon>Halobacteriales</taxon>
        <taxon>Haloferacaceae</taxon>
        <taxon>Candidatus Halobonum</taxon>
    </lineage>
</organism>
<evidence type="ECO:0000313" key="3">
    <source>
        <dbReference type="Proteomes" id="UP000017840"/>
    </source>
</evidence>
<evidence type="ECO:0000256" key="1">
    <source>
        <dbReference type="SAM" id="Phobius"/>
    </source>
</evidence>
<reference evidence="2 3" key="1">
    <citation type="journal article" date="2013" name="Genome Announc.">
        <title>Draft Genome Sequence of 'Candidatus Halobonum tyrrellensis' Strain G22, Isolated from the Hypersaline Waters of Lake Tyrrell, Australia.</title>
        <authorList>
            <person name="Ugalde J.A."/>
            <person name="Narasingarao P."/>
            <person name="Kuo S."/>
            <person name="Podell S."/>
            <person name="Allen E.E."/>
        </authorList>
    </citation>
    <scope>NUCLEOTIDE SEQUENCE [LARGE SCALE GENOMIC DNA]</scope>
    <source>
        <strain evidence="2 3">G22</strain>
    </source>
</reference>
<keyword evidence="1" id="KW-0812">Transmembrane</keyword>
<dbReference type="eggNOG" id="arCOG13577">
    <property type="taxonomic scope" value="Archaea"/>
</dbReference>
<sequence length="57" mass="5962">MGVALLVVLALLLGVTDLYVWATRGVLPGEKLLVAGALCVGAVYYAVRTARAHPPSR</sequence>